<keyword evidence="2" id="KW-1185">Reference proteome</keyword>
<dbReference type="Proteomes" id="UP000828048">
    <property type="component" value="Chromosome 5"/>
</dbReference>
<name>A0ACB7Y1D8_9ERIC</name>
<gene>
    <name evidence="1" type="ORF">Vadar_018736</name>
</gene>
<comment type="caution">
    <text evidence="1">The sequence shown here is derived from an EMBL/GenBank/DDBJ whole genome shotgun (WGS) entry which is preliminary data.</text>
</comment>
<reference evidence="1 2" key="1">
    <citation type="journal article" date="2021" name="Hortic Res">
        <title>High-quality reference genome and annotation aids understanding of berry development for evergreen blueberry (Vaccinium darrowii).</title>
        <authorList>
            <person name="Yu J."/>
            <person name="Hulse-Kemp A.M."/>
            <person name="Babiker E."/>
            <person name="Staton M."/>
        </authorList>
    </citation>
    <scope>NUCLEOTIDE SEQUENCE [LARGE SCALE GENOMIC DNA]</scope>
    <source>
        <strain evidence="2">cv. NJ 8807/NJ 8810</strain>
        <tissue evidence="1">Young leaf</tissue>
    </source>
</reference>
<evidence type="ECO:0000313" key="2">
    <source>
        <dbReference type="Proteomes" id="UP000828048"/>
    </source>
</evidence>
<organism evidence="1 2">
    <name type="scientific">Vaccinium darrowii</name>
    <dbReference type="NCBI Taxonomy" id="229202"/>
    <lineage>
        <taxon>Eukaryota</taxon>
        <taxon>Viridiplantae</taxon>
        <taxon>Streptophyta</taxon>
        <taxon>Embryophyta</taxon>
        <taxon>Tracheophyta</taxon>
        <taxon>Spermatophyta</taxon>
        <taxon>Magnoliopsida</taxon>
        <taxon>eudicotyledons</taxon>
        <taxon>Gunneridae</taxon>
        <taxon>Pentapetalae</taxon>
        <taxon>asterids</taxon>
        <taxon>Ericales</taxon>
        <taxon>Ericaceae</taxon>
        <taxon>Vaccinioideae</taxon>
        <taxon>Vaccinieae</taxon>
        <taxon>Vaccinium</taxon>
    </lineage>
</organism>
<protein>
    <submittedName>
        <fullName evidence="1">Uncharacterized protein</fullName>
    </submittedName>
</protein>
<dbReference type="EMBL" id="CM037155">
    <property type="protein sequence ID" value="KAH7846838.1"/>
    <property type="molecule type" value="Genomic_DNA"/>
</dbReference>
<accession>A0ACB7Y1D8</accession>
<proteinExistence type="predicted"/>
<evidence type="ECO:0000313" key="1">
    <source>
        <dbReference type="EMBL" id="KAH7846838.1"/>
    </source>
</evidence>
<sequence length="398" mass="45604">MTSHHQMGIEKLPEDLLMEIMWRLPVKLLIQSKSVCKNWYHLIQNPSFISLHHNLTTTSIAAAENNCLLVNRFLSGGNGSIILSFIPHETPTEDIDISFTGLDVSNRLLLLGPCNGLVCLTRQGFNSPIVICNPSIREFRVLPDPSYKKDYFVNLGFGFDPFTSDYKVVKFGYRNPDFSDWESDERIEIYDLSTDSWREVDRVSPVEFGFRCCYEPCTSWNGDCYWYAYGAGKEQAIFMFRMSDEVFDEIPVPDVFLLDKSNGRKLFILNDSLALVLYPSGWAPPESFPGRDFSLNKCFDIWVMAMDGQRVEVSWTKKYSIGPLHAPNFALGFRQNGEFLLESGGGQMMSYHLDTRQIKEYQLYGHSPPESLQVLPYVESLVSVKRHNEHDGHDDLHI</sequence>